<evidence type="ECO:0000313" key="1">
    <source>
        <dbReference type="EMBL" id="OAY52104.1"/>
    </source>
</evidence>
<dbReference type="AlphaFoldDB" id="A0A2C9W2E4"/>
<accession>A0A2C9W2E4</accession>
<gene>
    <name evidence="1" type="ORF">MANES_04G058000</name>
</gene>
<protein>
    <submittedName>
        <fullName evidence="1">Uncharacterized protein</fullName>
    </submittedName>
</protein>
<dbReference type="EMBL" id="CM004390">
    <property type="protein sequence ID" value="OAY52104.1"/>
    <property type="molecule type" value="Genomic_DNA"/>
</dbReference>
<reference evidence="1" key="1">
    <citation type="submission" date="2016-02" db="EMBL/GenBank/DDBJ databases">
        <title>WGS assembly of Manihot esculenta.</title>
        <authorList>
            <person name="Bredeson J.V."/>
            <person name="Prochnik S.E."/>
            <person name="Lyons J.B."/>
            <person name="Schmutz J."/>
            <person name="Grimwood J."/>
            <person name="Vrebalov J."/>
            <person name="Bart R.S."/>
            <person name="Amuge T."/>
            <person name="Ferguson M.E."/>
            <person name="Green R."/>
            <person name="Putnam N."/>
            <person name="Stites J."/>
            <person name="Rounsley S."/>
            <person name="Rokhsar D.S."/>
        </authorList>
    </citation>
    <scope>NUCLEOTIDE SEQUENCE [LARGE SCALE GENOMIC DNA]</scope>
    <source>
        <tissue evidence="1">Leaf</tissue>
    </source>
</reference>
<sequence length="61" mass="7547">MNYARRRVKEPKFLCHFHFELHPSFGDSFLLQIWQLMENLIPVVEKRRPPRVLRRVNSVQW</sequence>
<proteinExistence type="predicted"/>
<organism evidence="1">
    <name type="scientific">Manihot esculenta</name>
    <name type="common">Cassava</name>
    <name type="synonym">Jatropha manihot</name>
    <dbReference type="NCBI Taxonomy" id="3983"/>
    <lineage>
        <taxon>Eukaryota</taxon>
        <taxon>Viridiplantae</taxon>
        <taxon>Streptophyta</taxon>
        <taxon>Embryophyta</taxon>
        <taxon>Tracheophyta</taxon>
        <taxon>Spermatophyta</taxon>
        <taxon>Magnoliopsida</taxon>
        <taxon>eudicotyledons</taxon>
        <taxon>Gunneridae</taxon>
        <taxon>Pentapetalae</taxon>
        <taxon>rosids</taxon>
        <taxon>fabids</taxon>
        <taxon>Malpighiales</taxon>
        <taxon>Euphorbiaceae</taxon>
        <taxon>Crotonoideae</taxon>
        <taxon>Manihoteae</taxon>
        <taxon>Manihot</taxon>
    </lineage>
</organism>
<name>A0A2C9W2E4_MANES</name>